<dbReference type="Proteomes" id="UP000704712">
    <property type="component" value="Unassembled WGS sequence"/>
</dbReference>
<dbReference type="EMBL" id="WSZM01000037">
    <property type="protein sequence ID" value="KAF4045979.1"/>
    <property type="molecule type" value="Genomic_DNA"/>
</dbReference>
<name>A0A833W7W4_PHYIN</name>
<dbReference type="Proteomes" id="UP000602510">
    <property type="component" value="Unassembled WGS sequence"/>
</dbReference>
<sequence>MRTIRADPTIYLKPSLGAKQAEWVALTVENWKSYVKIARSHYSKRKKSTGPFTFDVFVFADREASGVGIRRVTSSRITEAANAIDEAYRCSSMNPLHNHLELRVALGLPSHNFMGEGMFASFRPSRELSEDMSDRDHMSD</sequence>
<protein>
    <submittedName>
        <fullName evidence="1">Uncharacterized protein</fullName>
    </submittedName>
</protein>
<dbReference type="AlphaFoldDB" id="A0A833W7W4"/>
<gene>
    <name evidence="1" type="ORF">GN244_ATG01647</name>
    <name evidence="2" type="ORF">GN958_ATG16305</name>
</gene>
<evidence type="ECO:0000313" key="3">
    <source>
        <dbReference type="Proteomes" id="UP000602510"/>
    </source>
</evidence>
<comment type="caution">
    <text evidence="1">The sequence shown here is derived from an EMBL/GenBank/DDBJ whole genome shotgun (WGS) entry which is preliminary data.</text>
</comment>
<dbReference type="EMBL" id="JAACNO010002281">
    <property type="protein sequence ID" value="KAF4134517.1"/>
    <property type="molecule type" value="Genomic_DNA"/>
</dbReference>
<evidence type="ECO:0000313" key="1">
    <source>
        <dbReference type="EMBL" id="KAF4045979.1"/>
    </source>
</evidence>
<evidence type="ECO:0000313" key="2">
    <source>
        <dbReference type="EMBL" id="KAF4134517.1"/>
    </source>
</evidence>
<reference evidence="1" key="1">
    <citation type="submission" date="2020-04" db="EMBL/GenBank/DDBJ databases">
        <title>Hybrid Assembly of Korean Phytophthora infestans isolates.</title>
        <authorList>
            <person name="Prokchorchik M."/>
            <person name="Lee Y."/>
            <person name="Seo J."/>
            <person name="Cho J.-H."/>
            <person name="Park Y.-E."/>
            <person name="Jang D.-C."/>
            <person name="Im J.-S."/>
            <person name="Choi J.-G."/>
            <person name="Park H.-J."/>
            <person name="Lee G.-B."/>
            <person name="Lee Y.-G."/>
            <person name="Hong S.-Y."/>
            <person name="Cho K."/>
            <person name="Sohn K.H."/>
        </authorList>
    </citation>
    <scope>NUCLEOTIDE SEQUENCE</scope>
    <source>
        <strain evidence="1">KR_1_A1</strain>
        <strain evidence="2">KR_2_A2</strain>
    </source>
</reference>
<organism evidence="1 3">
    <name type="scientific">Phytophthora infestans</name>
    <name type="common">Potato late blight agent</name>
    <name type="synonym">Botrytis infestans</name>
    <dbReference type="NCBI Taxonomy" id="4787"/>
    <lineage>
        <taxon>Eukaryota</taxon>
        <taxon>Sar</taxon>
        <taxon>Stramenopiles</taxon>
        <taxon>Oomycota</taxon>
        <taxon>Peronosporomycetes</taxon>
        <taxon>Peronosporales</taxon>
        <taxon>Peronosporaceae</taxon>
        <taxon>Phytophthora</taxon>
    </lineage>
</organism>
<accession>A0A833W7W4</accession>
<keyword evidence="3" id="KW-1185">Reference proteome</keyword>
<proteinExistence type="predicted"/>